<name>A0A517N5H6_9BACT</name>
<protein>
    <recommendedName>
        <fullName evidence="4">LTXXQ motif protein</fullName>
    </recommendedName>
</protein>
<evidence type="ECO:0000256" key="1">
    <source>
        <dbReference type="SAM" id="MobiDB-lite"/>
    </source>
</evidence>
<sequence length="241" mass="27457">MLSDAGGKRHFFLVLAILPGILLAVQSGIDCKAQPPGILGTAAAAKDQRLRPKRLYLLQLMMAPKIQQEITLEKDQEAAFEKMRAQLGERIKKHQQSAYESNREKDPKKREALRSKSAEQFQAVFEEGDEKLEEILFPSQMDRLKGIFLQQLGARALFQDWVVDELEISDSQSDKLQKVLDESSQSIKDEVSKLAEQNEHGRIREVIVKRNEEMGKDLLAILTKTQQNSLERLKGEAFELR</sequence>
<feature type="region of interest" description="Disordered" evidence="1">
    <location>
        <begin position="91"/>
        <end position="113"/>
    </location>
</feature>
<dbReference type="Proteomes" id="UP000318538">
    <property type="component" value="Chromosome"/>
</dbReference>
<dbReference type="OrthoDB" id="269290at2"/>
<reference evidence="2 3" key="1">
    <citation type="submission" date="2019-02" db="EMBL/GenBank/DDBJ databases">
        <title>Deep-cultivation of Planctomycetes and their phenomic and genomic characterization uncovers novel biology.</title>
        <authorList>
            <person name="Wiegand S."/>
            <person name="Jogler M."/>
            <person name="Boedeker C."/>
            <person name="Pinto D."/>
            <person name="Vollmers J."/>
            <person name="Rivas-Marin E."/>
            <person name="Kohn T."/>
            <person name="Peeters S.H."/>
            <person name="Heuer A."/>
            <person name="Rast P."/>
            <person name="Oberbeckmann S."/>
            <person name="Bunk B."/>
            <person name="Jeske O."/>
            <person name="Meyerdierks A."/>
            <person name="Storesund J.E."/>
            <person name="Kallscheuer N."/>
            <person name="Luecker S."/>
            <person name="Lage O.M."/>
            <person name="Pohl T."/>
            <person name="Merkel B.J."/>
            <person name="Hornburger P."/>
            <person name="Mueller R.-W."/>
            <person name="Bruemmer F."/>
            <person name="Labrenz M."/>
            <person name="Spormann A.M."/>
            <person name="Op den Camp H."/>
            <person name="Overmann J."/>
            <person name="Amann R."/>
            <person name="Jetten M.S.M."/>
            <person name="Mascher T."/>
            <person name="Medema M.H."/>
            <person name="Devos D.P."/>
            <person name="Kaster A.-K."/>
            <person name="Ovreas L."/>
            <person name="Rohde M."/>
            <person name="Galperin M.Y."/>
            <person name="Jogler C."/>
        </authorList>
    </citation>
    <scope>NUCLEOTIDE SEQUENCE [LARGE SCALE GENOMIC DNA]</scope>
    <source>
        <strain evidence="2 3">K22_7</strain>
    </source>
</reference>
<organism evidence="2 3">
    <name type="scientific">Rubripirellula lacrimiformis</name>
    <dbReference type="NCBI Taxonomy" id="1930273"/>
    <lineage>
        <taxon>Bacteria</taxon>
        <taxon>Pseudomonadati</taxon>
        <taxon>Planctomycetota</taxon>
        <taxon>Planctomycetia</taxon>
        <taxon>Pirellulales</taxon>
        <taxon>Pirellulaceae</taxon>
        <taxon>Rubripirellula</taxon>
    </lineage>
</organism>
<proteinExistence type="predicted"/>
<dbReference type="EMBL" id="CP036525">
    <property type="protein sequence ID" value="QDT02384.1"/>
    <property type="molecule type" value="Genomic_DNA"/>
</dbReference>
<accession>A0A517N5H6</accession>
<dbReference type="KEGG" id="rlc:K227x_07600"/>
<feature type="compositionally biased region" description="Basic and acidic residues" evidence="1">
    <location>
        <begin position="101"/>
        <end position="113"/>
    </location>
</feature>
<evidence type="ECO:0008006" key="4">
    <source>
        <dbReference type="Google" id="ProtNLM"/>
    </source>
</evidence>
<dbReference type="RefSeq" id="WP_145168097.1">
    <property type="nucleotide sequence ID" value="NZ_CP036525.1"/>
</dbReference>
<evidence type="ECO:0000313" key="2">
    <source>
        <dbReference type="EMBL" id="QDT02384.1"/>
    </source>
</evidence>
<gene>
    <name evidence="2" type="ORF">K227x_07600</name>
</gene>
<evidence type="ECO:0000313" key="3">
    <source>
        <dbReference type="Proteomes" id="UP000318538"/>
    </source>
</evidence>
<dbReference type="AlphaFoldDB" id="A0A517N5H6"/>
<keyword evidence="3" id="KW-1185">Reference proteome</keyword>